<dbReference type="Gene3D" id="1.20.120.1600">
    <property type="match status" value="1"/>
</dbReference>
<dbReference type="GO" id="GO:0044281">
    <property type="term" value="P:small molecule metabolic process"/>
    <property type="evidence" value="ECO:0007669"/>
    <property type="project" value="UniProtKB-ARBA"/>
</dbReference>
<sequence>MPIRAVLWDIDDTLFDYTGADAAGLARQLDAERLGERYGTPEQALAVWREITDRHWGRFAAGEVTFQGQRLDRVRDFLEAPGMTDAESLIWFDRYVEHYQAAWALFPDVVPVLDALAATHRHGVLSNSSLANQDPKLRRLGLRERFEVLVCAAELGVSKPDAAAFLAACEALGLPPGDVAYVGDQPEIDARGARDAGLVAVWLDRTAGSRGPGPDGVHRITGLERLPELLAGDTRFGARSGIR</sequence>
<dbReference type="SUPFAM" id="SSF56784">
    <property type="entry name" value="HAD-like"/>
    <property type="match status" value="1"/>
</dbReference>
<comment type="caution">
    <text evidence="4">The sequence shown here is derived from an EMBL/GenBank/DDBJ whole genome shotgun (WGS) entry which is preliminary data.</text>
</comment>
<dbReference type="RefSeq" id="WP_031144243.1">
    <property type="nucleotide sequence ID" value="NZ_BNEE01000006.1"/>
</dbReference>
<dbReference type="NCBIfam" id="TIGR01549">
    <property type="entry name" value="HAD-SF-IA-v1"/>
    <property type="match status" value="1"/>
</dbReference>
<dbReference type="SFLD" id="SFLDS00003">
    <property type="entry name" value="Haloacid_Dehalogenase"/>
    <property type="match status" value="1"/>
</dbReference>
<keyword evidence="2 4" id="KW-0378">Hydrolase</keyword>
<comment type="cofactor">
    <cofactor evidence="1">
        <name>Mg(2+)</name>
        <dbReference type="ChEBI" id="CHEBI:18420"/>
    </cofactor>
</comment>
<dbReference type="Pfam" id="PF00702">
    <property type="entry name" value="Hydrolase"/>
    <property type="match status" value="1"/>
</dbReference>
<dbReference type="SFLD" id="SFLDG01129">
    <property type="entry name" value="C1.5:_HAD__Beta-PGM__Phosphata"/>
    <property type="match status" value="1"/>
</dbReference>
<keyword evidence="3" id="KW-0460">Magnesium</keyword>
<gene>
    <name evidence="4" type="ORF">Sxan_45550</name>
</gene>
<proteinExistence type="predicted"/>
<dbReference type="GO" id="GO:0016787">
    <property type="term" value="F:hydrolase activity"/>
    <property type="evidence" value="ECO:0007669"/>
    <property type="project" value="UniProtKB-KW"/>
</dbReference>
<protein>
    <submittedName>
        <fullName evidence="4">Hydrolase</fullName>
    </submittedName>
</protein>
<dbReference type="PANTHER" id="PTHR46470">
    <property type="entry name" value="N-ACYLNEURAMINATE-9-PHOSPHATASE"/>
    <property type="match status" value="1"/>
</dbReference>
<organism evidence="4 5">
    <name type="scientific">Streptomyces xanthophaeus</name>
    <dbReference type="NCBI Taxonomy" id="67385"/>
    <lineage>
        <taxon>Bacteria</taxon>
        <taxon>Bacillati</taxon>
        <taxon>Actinomycetota</taxon>
        <taxon>Actinomycetes</taxon>
        <taxon>Kitasatosporales</taxon>
        <taxon>Streptomycetaceae</taxon>
        <taxon>Streptomyces</taxon>
    </lineage>
</organism>
<evidence type="ECO:0000256" key="2">
    <source>
        <dbReference type="ARBA" id="ARBA00022801"/>
    </source>
</evidence>
<dbReference type="OrthoDB" id="9810501at2"/>
<dbReference type="InterPro" id="IPR023214">
    <property type="entry name" value="HAD_sf"/>
</dbReference>
<dbReference type="NCBIfam" id="TIGR01509">
    <property type="entry name" value="HAD-SF-IA-v3"/>
    <property type="match status" value="1"/>
</dbReference>
<dbReference type="PANTHER" id="PTHR46470:SF4">
    <property type="entry name" value="5-AMINO-6-(5-PHOSPHO-D-RIBITYLAMINO)URACIL PHOSPHATASE YIGB"/>
    <property type="match status" value="1"/>
</dbReference>
<dbReference type="Proteomes" id="UP000600026">
    <property type="component" value="Unassembled WGS sequence"/>
</dbReference>
<dbReference type="PRINTS" id="PR00413">
    <property type="entry name" value="HADHALOGNASE"/>
</dbReference>
<dbReference type="InterPro" id="IPR006439">
    <property type="entry name" value="HAD-SF_hydro_IA"/>
</dbReference>
<dbReference type="Gene3D" id="3.40.50.1000">
    <property type="entry name" value="HAD superfamily/HAD-like"/>
    <property type="match status" value="1"/>
</dbReference>
<evidence type="ECO:0000256" key="1">
    <source>
        <dbReference type="ARBA" id="ARBA00001946"/>
    </source>
</evidence>
<name>A0A919H2U3_9ACTN</name>
<reference evidence="4" key="1">
    <citation type="submission" date="2020-09" db="EMBL/GenBank/DDBJ databases">
        <title>Whole genome shotgun sequence of Streptomyces xanthophaeus NBRC 12829.</title>
        <authorList>
            <person name="Komaki H."/>
            <person name="Tamura T."/>
        </authorList>
    </citation>
    <scope>NUCLEOTIDE SEQUENCE</scope>
    <source>
        <strain evidence="4">NBRC 12829</strain>
    </source>
</reference>
<evidence type="ECO:0000313" key="5">
    <source>
        <dbReference type="Proteomes" id="UP000600026"/>
    </source>
</evidence>
<accession>A0A919H2U3</accession>
<evidence type="ECO:0000256" key="3">
    <source>
        <dbReference type="ARBA" id="ARBA00022842"/>
    </source>
</evidence>
<keyword evidence="5" id="KW-1185">Reference proteome</keyword>
<dbReference type="InterPro" id="IPR051400">
    <property type="entry name" value="HAD-like_hydrolase"/>
</dbReference>
<dbReference type="EMBL" id="BNEE01000006">
    <property type="protein sequence ID" value="GHI87191.1"/>
    <property type="molecule type" value="Genomic_DNA"/>
</dbReference>
<evidence type="ECO:0000313" key="4">
    <source>
        <dbReference type="EMBL" id="GHI87191.1"/>
    </source>
</evidence>
<dbReference type="InterPro" id="IPR036412">
    <property type="entry name" value="HAD-like_sf"/>
</dbReference>
<dbReference type="AlphaFoldDB" id="A0A919H2U3"/>